<evidence type="ECO:0000256" key="1">
    <source>
        <dbReference type="SAM" id="MobiDB-lite"/>
    </source>
</evidence>
<dbReference type="GO" id="GO:0005634">
    <property type="term" value="C:nucleus"/>
    <property type="evidence" value="ECO:0007669"/>
    <property type="project" value="TreeGrafter"/>
</dbReference>
<dbReference type="GO" id="GO:0044027">
    <property type="term" value="P:negative regulation of gene expression via chromosomal CpG island methylation"/>
    <property type="evidence" value="ECO:0007669"/>
    <property type="project" value="TreeGrafter"/>
</dbReference>
<dbReference type="Proteomes" id="UP000095280">
    <property type="component" value="Unplaced"/>
</dbReference>
<sequence>MFYRPEDAVATLDSDRLRPLHASLLQRRGMLPWVVSERVRGLCTVVHADELEGLYTSPEQFFLSGPDALLLRYSVKPLSLPRRVLLLRCGGLSEGLHQAGAAVTHWAIERDPDAAKAFALNHPDCAVLTDDCNRCSRPEASKLKNSLSGIVSELPDFYRPDYFLLENVRNFAAYNKSCVLQLTMRCVCWHGVSAGRRHPASRPVRGAADSSPPHHPGRRSGSPIRPIPNRRSLVLAPKACAGLRPAIGDALSEPAGDRQRRRIPTGPAGAYGSKPKTPLSADYAGRSARWTIQTSSLIIGRLPGPPPPYTHGDRGVCPCDHQARQMRQPAKQLHTLIPGACRNTGRPAQTTWPALYAGWTSKASSPPQ</sequence>
<dbReference type="GO" id="GO:0003677">
    <property type="term" value="F:DNA binding"/>
    <property type="evidence" value="ECO:0007669"/>
    <property type="project" value="TreeGrafter"/>
</dbReference>
<accession>A0A1I8FL18</accession>
<dbReference type="WBParaSite" id="maker-unitig_39320-snap-gene-0.1-mRNA-1">
    <property type="protein sequence ID" value="maker-unitig_39320-snap-gene-0.1-mRNA-1"/>
    <property type="gene ID" value="maker-unitig_39320-snap-gene-0.1"/>
</dbReference>
<dbReference type="InterPro" id="IPR029063">
    <property type="entry name" value="SAM-dependent_MTases_sf"/>
</dbReference>
<name>A0A1I8FL18_9PLAT</name>
<dbReference type="InterPro" id="IPR050390">
    <property type="entry name" value="C5-Methyltransferase"/>
</dbReference>
<feature type="region of interest" description="Disordered" evidence="1">
    <location>
        <begin position="250"/>
        <end position="278"/>
    </location>
</feature>
<dbReference type="PANTHER" id="PTHR10629:SF52">
    <property type="entry name" value="DNA (CYTOSINE-5)-METHYLTRANSFERASE 1"/>
    <property type="match status" value="1"/>
</dbReference>
<dbReference type="SUPFAM" id="SSF53335">
    <property type="entry name" value="S-adenosyl-L-methionine-dependent methyltransferases"/>
    <property type="match status" value="1"/>
</dbReference>
<protein>
    <submittedName>
        <fullName evidence="3">DNA (cytosine-5-)-methyltransferase</fullName>
    </submittedName>
</protein>
<proteinExistence type="predicted"/>
<evidence type="ECO:0000313" key="3">
    <source>
        <dbReference type="WBParaSite" id="maker-unitig_39320-snap-gene-0.1-mRNA-1"/>
    </source>
</evidence>
<dbReference type="Gene3D" id="3.40.50.150">
    <property type="entry name" value="Vaccinia Virus protein VP39"/>
    <property type="match status" value="2"/>
</dbReference>
<evidence type="ECO:0000313" key="2">
    <source>
        <dbReference type="Proteomes" id="UP000095280"/>
    </source>
</evidence>
<dbReference type="PANTHER" id="PTHR10629">
    <property type="entry name" value="CYTOSINE-SPECIFIC METHYLTRANSFERASE"/>
    <property type="match status" value="1"/>
</dbReference>
<keyword evidence="2" id="KW-1185">Reference proteome</keyword>
<feature type="region of interest" description="Disordered" evidence="1">
    <location>
        <begin position="196"/>
        <end position="228"/>
    </location>
</feature>
<reference evidence="3" key="1">
    <citation type="submission" date="2016-11" db="UniProtKB">
        <authorList>
            <consortium name="WormBaseParasite"/>
        </authorList>
    </citation>
    <scope>IDENTIFICATION</scope>
</reference>
<dbReference type="AlphaFoldDB" id="A0A1I8FL18"/>
<organism evidence="2 3">
    <name type="scientific">Macrostomum lignano</name>
    <dbReference type="NCBI Taxonomy" id="282301"/>
    <lineage>
        <taxon>Eukaryota</taxon>
        <taxon>Metazoa</taxon>
        <taxon>Spiralia</taxon>
        <taxon>Lophotrochozoa</taxon>
        <taxon>Platyhelminthes</taxon>
        <taxon>Rhabditophora</taxon>
        <taxon>Macrostomorpha</taxon>
        <taxon>Macrostomida</taxon>
        <taxon>Macrostomidae</taxon>
        <taxon>Macrostomum</taxon>
    </lineage>
</organism>
<dbReference type="GO" id="GO:0003886">
    <property type="term" value="F:DNA (cytosine-5-)-methyltransferase activity"/>
    <property type="evidence" value="ECO:0007669"/>
    <property type="project" value="TreeGrafter"/>
</dbReference>